<keyword evidence="3" id="KW-1185">Reference proteome</keyword>
<dbReference type="Pfam" id="PF16044">
    <property type="entry name" value="DUF4796_C"/>
    <property type="match status" value="1"/>
</dbReference>
<evidence type="ECO:0000313" key="3">
    <source>
        <dbReference type="Proteomes" id="UP000085678"/>
    </source>
</evidence>
<accession>A0A1S3IL32</accession>
<organism evidence="3 4">
    <name type="scientific">Lingula anatina</name>
    <name type="common">Brachiopod</name>
    <name type="synonym">Lingula unguis</name>
    <dbReference type="NCBI Taxonomy" id="7574"/>
    <lineage>
        <taxon>Eukaryota</taxon>
        <taxon>Metazoa</taxon>
        <taxon>Spiralia</taxon>
        <taxon>Lophotrochozoa</taxon>
        <taxon>Brachiopoda</taxon>
        <taxon>Linguliformea</taxon>
        <taxon>Lingulata</taxon>
        <taxon>Lingulida</taxon>
        <taxon>Linguloidea</taxon>
        <taxon>Lingulidae</taxon>
        <taxon>Lingula</taxon>
    </lineage>
</organism>
<sequence>MEEDHPIFCFQHCSRDENILCLSLPNHCPLCSRDLQTTQMLIPPFRLTYPFQCAIKSPCSVVIRPTHGSFLRDYTNSSNLHVGITNTKGSVYDYDEGGLHVHSPTWTSTETLTIPVIQTNDTMWSHTWNIRLEQWAMQQQWTADRYNDTHHNCYDFVLGFLQYMGLDKCLPCASNRTEFCAKMIVPKTTAAAKYISLYRKLYKDKVVIQTAAP</sequence>
<feature type="domain" description="MKRN2 opposite strand protein-like N-terminal" evidence="2">
    <location>
        <begin position="5"/>
        <end position="35"/>
    </location>
</feature>
<name>A0A1S3IL32_LINAN</name>
<dbReference type="InParanoid" id="A0A1S3IL32"/>
<proteinExistence type="predicted"/>
<dbReference type="InterPro" id="IPR032016">
    <property type="entry name" value="MKRN2OS-like"/>
</dbReference>
<dbReference type="PANTHER" id="PTHR33963:SF2">
    <property type="entry name" value="MKRN2 OPPOSITE STRAND PROTEIN"/>
    <property type="match status" value="1"/>
</dbReference>
<protein>
    <submittedName>
        <fullName evidence="4">MKRN2 opposite strand protein</fullName>
    </submittedName>
</protein>
<evidence type="ECO:0000259" key="2">
    <source>
        <dbReference type="Pfam" id="PF22795"/>
    </source>
</evidence>
<dbReference type="FunCoup" id="A0A1S3IL32">
    <property type="interactions" value="126"/>
</dbReference>
<dbReference type="OrthoDB" id="10065749at2759"/>
<dbReference type="Pfam" id="PF22795">
    <property type="entry name" value="DUF4796_N"/>
    <property type="match status" value="1"/>
</dbReference>
<reference evidence="4" key="1">
    <citation type="submission" date="2025-08" db="UniProtKB">
        <authorList>
            <consortium name="RefSeq"/>
        </authorList>
    </citation>
    <scope>IDENTIFICATION</scope>
    <source>
        <tissue evidence="4">Gonads</tissue>
    </source>
</reference>
<gene>
    <name evidence="4" type="primary">LOC106165310</name>
</gene>
<dbReference type="AlphaFoldDB" id="A0A1S3IL32"/>
<dbReference type="GeneID" id="106165310"/>
<dbReference type="InterPro" id="IPR053921">
    <property type="entry name" value="MKRN2OS-like_C"/>
</dbReference>
<evidence type="ECO:0000259" key="1">
    <source>
        <dbReference type="Pfam" id="PF16044"/>
    </source>
</evidence>
<dbReference type="Proteomes" id="UP000085678">
    <property type="component" value="Unplaced"/>
</dbReference>
<dbReference type="PANTHER" id="PTHR33963">
    <property type="entry name" value="MKRN2 OPPOSITE STRAND PROTEIN"/>
    <property type="match status" value="1"/>
</dbReference>
<evidence type="ECO:0000313" key="4">
    <source>
        <dbReference type="RefSeq" id="XP_013398927.2"/>
    </source>
</evidence>
<dbReference type="InterPro" id="IPR053922">
    <property type="entry name" value="MKRN2OS-like_N"/>
</dbReference>
<dbReference type="KEGG" id="lak:106165310"/>
<dbReference type="RefSeq" id="XP_013398927.2">
    <property type="nucleotide sequence ID" value="XM_013543473.2"/>
</dbReference>
<feature type="domain" description="MKRN2 opposite strand protein-like C-terminal" evidence="1">
    <location>
        <begin position="44"/>
        <end position="201"/>
    </location>
</feature>